<feature type="region of interest" description="Disordered" evidence="2">
    <location>
        <begin position="716"/>
        <end position="741"/>
    </location>
</feature>
<dbReference type="InterPro" id="IPR050357">
    <property type="entry name" value="Arrestin_domain-protein"/>
</dbReference>
<dbReference type="GO" id="GO:0015031">
    <property type="term" value="P:protein transport"/>
    <property type="evidence" value="ECO:0007669"/>
    <property type="project" value="TreeGrafter"/>
</dbReference>
<dbReference type="SMART" id="SM01017">
    <property type="entry name" value="Arrestin_C"/>
    <property type="match status" value="1"/>
</dbReference>
<reference evidence="4" key="1">
    <citation type="journal article" date="2020" name="Ecol. Evol.">
        <title>Genome structure and content of the rice root-knot nematode (Meloidogyne graminicola).</title>
        <authorList>
            <person name="Phan N.T."/>
            <person name="Danchin E.G.J."/>
            <person name="Klopp C."/>
            <person name="Perfus-Barbeoch L."/>
            <person name="Kozlowski D.K."/>
            <person name="Koutsovoulos G.D."/>
            <person name="Lopez-Roques C."/>
            <person name="Bouchez O."/>
            <person name="Zahm M."/>
            <person name="Besnard G."/>
            <person name="Bellafiore S."/>
        </authorList>
    </citation>
    <scope>NUCLEOTIDE SEQUENCE</scope>
    <source>
        <strain evidence="4">VN-18</strain>
    </source>
</reference>
<dbReference type="SUPFAM" id="SSF81296">
    <property type="entry name" value="E set domains"/>
    <property type="match status" value="1"/>
</dbReference>
<feature type="compositionally biased region" description="Low complexity" evidence="2">
    <location>
        <begin position="307"/>
        <end position="322"/>
    </location>
</feature>
<dbReference type="PANTHER" id="PTHR11188">
    <property type="entry name" value="ARRESTIN DOMAIN CONTAINING PROTEIN"/>
    <property type="match status" value="1"/>
</dbReference>
<gene>
    <name evidence="4" type="ORF">Mgra_00003071</name>
</gene>
<evidence type="ECO:0000256" key="1">
    <source>
        <dbReference type="ARBA" id="ARBA00005298"/>
    </source>
</evidence>
<comment type="similarity">
    <text evidence="1">Belongs to the arrestin family.</text>
</comment>
<dbReference type="InterPro" id="IPR011021">
    <property type="entry name" value="Arrestin-like_N"/>
</dbReference>
<protein>
    <submittedName>
        <fullName evidence="4">Arrestin_C domain-containing protein</fullName>
    </submittedName>
</protein>
<organism evidence="4 5">
    <name type="scientific">Meloidogyne graminicola</name>
    <dbReference type="NCBI Taxonomy" id="189291"/>
    <lineage>
        <taxon>Eukaryota</taxon>
        <taxon>Metazoa</taxon>
        <taxon>Ecdysozoa</taxon>
        <taxon>Nematoda</taxon>
        <taxon>Chromadorea</taxon>
        <taxon>Rhabditida</taxon>
        <taxon>Tylenchina</taxon>
        <taxon>Tylenchomorpha</taxon>
        <taxon>Tylenchoidea</taxon>
        <taxon>Meloidogynidae</taxon>
        <taxon>Meloidogyninae</taxon>
        <taxon>Meloidogyne</taxon>
    </lineage>
</organism>
<evidence type="ECO:0000259" key="3">
    <source>
        <dbReference type="SMART" id="SM01017"/>
    </source>
</evidence>
<dbReference type="OrthoDB" id="2333384at2759"/>
<evidence type="ECO:0000313" key="4">
    <source>
        <dbReference type="EMBL" id="KAF7637553.1"/>
    </source>
</evidence>
<proteinExistence type="inferred from homology"/>
<dbReference type="AlphaFoldDB" id="A0A8S9ZWN4"/>
<feature type="domain" description="Arrestin C-terminal-like" evidence="3">
    <location>
        <begin position="190"/>
        <end position="469"/>
    </location>
</feature>
<keyword evidence="5" id="KW-1185">Reference proteome</keyword>
<name>A0A8S9ZWN4_9BILA</name>
<dbReference type="EMBL" id="JABEBT010000019">
    <property type="protein sequence ID" value="KAF7637553.1"/>
    <property type="molecule type" value="Genomic_DNA"/>
</dbReference>
<comment type="caution">
    <text evidence="4">The sequence shown here is derived from an EMBL/GenBank/DDBJ whole genome shotgun (WGS) entry which is preliminary data.</text>
</comment>
<feature type="region of interest" description="Disordered" evidence="2">
    <location>
        <begin position="247"/>
        <end position="326"/>
    </location>
</feature>
<dbReference type="Pfam" id="PF00339">
    <property type="entry name" value="Arrestin_N"/>
    <property type="match status" value="1"/>
</dbReference>
<evidence type="ECO:0000256" key="2">
    <source>
        <dbReference type="SAM" id="MobiDB-lite"/>
    </source>
</evidence>
<dbReference type="Proteomes" id="UP000605970">
    <property type="component" value="Unassembled WGS sequence"/>
</dbReference>
<evidence type="ECO:0000313" key="5">
    <source>
        <dbReference type="Proteomes" id="UP000605970"/>
    </source>
</evidence>
<dbReference type="InterPro" id="IPR014752">
    <property type="entry name" value="Arrestin-like_C"/>
</dbReference>
<dbReference type="InterPro" id="IPR014756">
    <property type="entry name" value="Ig_E-set"/>
</dbReference>
<dbReference type="Gene3D" id="2.60.40.640">
    <property type="match status" value="2"/>
</dbReference>
<dbReference type="PANTHER" id="PTHR11188:SF3">
    <property type="entry name" value="ARRESTIN C-TERMINAL-LIKE DOMAIN-CONTAINING PROTEIN"/>
    <property type="match status" value="1"/>
</dbReference>
<accession>A0A8S9ZWN4</accession>
<sequence length="741" mass="83389">MVVKRSPSSIANVSAADNIFERFEVEFDAGTSPVFHGGELITGSLKIQLKKEVTINAIHIQFRGRAVWLDPKHPTKEAGEKIYFDKNFVLLERPPGHPEPGHFPWSANFLYSLPFECPLPKGCETSYEGPHGFIRYYSRAILEIAEPDNAKYIIKQCFSIISSPELNQLVPPISDPISEKKTVRFGSCCCRGKMTAEIILPKSSYAPGEDVIGNFSINSSSAKNVLEHIEVRLIDRLSRITSDLEPFKEASPLPEPINGIETKTKEKNSKNKQKQKNGINEAAINNEKQLNTKEVFPFKENKKQKKTNSISTTKPSPSSTSSTERHRVVFGRRLVKEDFKGETTNERKNSGDKNVLIKKDVYFLRIPSVVPTTQGKNILINVKTCLFVLSQTTTKHITDNQLQQSSQFDELVDGVGAENGQFHRLLESPSTATLRARREPFLRVDYALQIYLGTHVLVELPIQIHPIPIYAKGIGFQPFAGGPQSVVEPDESNYIPFKGPFTFAPLYPVYLETPKILVVSEDTILEEPVSEPIKTPTPKPLNGIKSEELQQQPFIVLTKEEKKPKTNEGETTTTTTIITEKTNTKEEENKKEQIFELNKKDSEIKEKPLELNNKENNLPEKIIVEEQNLQNGGTKITTVEESSQQNGEETVKKSVVETENYELNNDDGSTVNVQKTITTTTTELTTTTPTLVINGDHYNDLNNDQHQELNQQENNLNNTTKNKENNNEIIDNQQMDVSITE</sequence>
<dbReference type="InterPro" id="IPR011022">
    <property type="entry name" value="Arrestin_C-like"/>
</dbReference>
<dbReference type="GO" id="GO:0005737">
    <property type="term" value="C:cytoplasm"/>
    <property type="evidence" value="ECO:0007669"/>
    <property type="project" value="TreeGrafter"/>
</dbReference>